<evidence type="ECO:0000259" key="18">
    <source>
        <dbReference type="PROSITE" id="PS51914"/>
    </source>
</evidence>
<dbReference type="InterPro" id="IPR018939">
    <property type="entry name" value="Autophagy-rel_prot_27"/>
</dbReference>
<evidence type="ECO:0000256" key="15">
    <source>
        <dbReference type="SAM" id="MobiDB-lite"/>
    </source>
</evidence>
<evidence type="ECO:0000256" key="16">
    <source>
        <dbReference type="SAM" id="Phobius"/>
    </source>
</evidence>
<dbReference type="AlphaFoldDB" id="A0A4S8MA25"/>
<evidence type="ECO:0000256" key="5">
    <source>
        <dbReference type="ARBA" id="ARBA00013776"/>
    </source>
</evidence>
<dbReference type="Pfam" id="PF09451">
    <property type="entry name" value="ATG27"/>
    <property type="match status" value="1"/>
</dbReference>
<dbReference type="GO" id="GO:0006914">
    <property type="term" value="P:autophagy"/>
    <property type="evidence" value="ECO:0007669"/>
    <property type="project" value="UniProtKB-KW"/>
</dbReference>
<keyword evidence="11" id="KW-0496">Mitochondrion</keyword>
<feature type="region of interest" description="Disordered" evidence="15">
    <location>
        <begin position="202"/>
        <end position="241"/>
    </location>
</feature>
<dbReference type="GO" id="GO:0000139">
    <property type="term" value="C:Golgi membrane"/>
    <property type="evidence" value="ECO:0007669"/>
    <property type="project" value="UniProtKB-SubCell"/>
</dbReference>
<evidence type="ECO:0000256" key="17">
    <source>
        <dbReference type="SAM" id="SignalP"/>
    </source>
</evidence>
<sequence length="433" mass="47842">MSFPSRLLAYALATSSYVSVWALASSESLSSPSSFPALSSASIPCVPRAGTSQYNICPLLQRRAFTVQFTRQSGLGTEKEFYAFRTNFSDDLNSCPENAFVCWNDPETSTSVAVAEFASLANIPKLNFHEDNTLTTASFILELNGTVHDSKLQSTRIKFICDESIDSLRAEPSSIPFFSGNWDGVHSFEWRSSHACPRASGQLKTTEVIHAEESQSDSPQDAEPEKGNEGEENGDEGNLVDHVPSYSARRRAAIILAIVGFIVLSVAYLIHHPPTKLIDTYLRPSYSRISPYFPSIHLPTISTHTFDTFKNIRLPSLKVKRPSRRRHRGRGARPYLFRVDENRLAQWVREDHSQLVGERGEGGGGGESFVLEDRDEEDFMVNEFDEAVEEDYLEEGLTGARGAYGEHVPLSAGITGWGGKGVRKNYGTAGSKA</sequence>
<comment type="similarity">
    <text evidence="4">Belongs to the ATG27 family.</text>
</comment>
<evidence type="ECO:0000256" key="11">
    <source>
        <dbReference type="ARBA" id="ARBA00023128"/>
    </source>
</evidence>
<evidence type="ECO:0000256" key="13">
    <source>
        <dbReference type="ARBA" id="ARBA00023157"/>
    </source>
</evidence>
<keyword evidence="8 16" id="KW-1133">Transmembrane helix</keyword>
<feature type="signal peptide" evidence="17">
    <location>
        <begin position="1"/>
        <end position="22"/>
    </location>
</feature>
<name>A0A4S8MA25_DENBC</name>
<dbReference type="InterPro" id="IPR044865">
    <property type="entry name" value="MRH_dom"/>
</dbReference>
<evidence type="ECO:0000313" key="20">
    <source>
        <dbReference type="Proteomes" id="UP000297245"/>
    </source>
</evidence>
<evidence type="ECO:0000256" key="2">
    <source>
        <dbReference type="ARBA" id="ARBA00004358"/>
    </source>
</evidence>
<dbReference type="SUPFAM" id="SSF50911">
    <property type="entry name" value="Mannose 6-phosphate receptor domain"/>
    <property type="match status" value="1"/>
</dbReference>
<evidence type="ECO:0000256" key="14">
    <source>
        <dbReference type="ARBA" id="ARBA00023329"/>
    </source>
</evidence>
<dbReference type="Proteomes" id="UP000297245">
    <property type="component" value="Unassembled WGS sequence"/>
</dbReference>
<evidence type="ECO:0000256" key="3">
    <source>
        <dbReference type="ARBA" id="ARBA00004614"/>
    </source>
</evidence>
<gene>
    <name evidence="19" type="ORF">K435DRAFT_777284</name>
</gene>
<evidence type="ECO:0000256" key="8">
    <source>
        <dbReference type="ARBA" id="ARBA00022989"/>
    </source>
</evidence>
<keyword evidence="13" id="KW-1015">Disulfide bond</keyword>
<dbReference type="GO" id="GO:0031966">
    <property type="term" value="C:mitochondrial membrane"/>
    <property type="evidence" value="ECO:0007669"/>
    <property type="project" value="UniProtKB-SubCell"/>
</dbReference>
<dbReference type="GO" id="GO:0030659">
    <property type="term" value="C:cytoplasmic vesicle membrane"/>
    <property type="evidence" value="ECO:0007669"/>
    <property type="project" value="UniProtKB-SubCell"/>
</dbReference>
<evidence type="ECO:0000313" key="19">
    <source>
        <dbReference type="EMBL" id="THU98768.1"/>
    </source>
</evidence>
<evidence type="ECO:0000256" key="10">
    <source>
        <dbReference type="ARBA" id="ARBA00023034"/>
    </source>
</evidence>
<evidence type="ECO:0000256" key="9">
    <source>
        <dbReference type="ARBA" id="ARBA00023006"/>
    </source>
</evidence>
<dbReference type="InterPro" id="IPR009011">
    <property type="entry name" value="Man6P_isomerase_rcpt-bd_dom_sf"/>
</dbReference>
<evidence type="ECO:0000256" key="4">
    <source>
        <dbReference type="ARBA" id="ARBA00005363"/>
    </source>
</evidence>
<keyword evidence="9" id="KW-0072">Autophagy</keyword>
<feature type="domain" description="MRH" evidence="18">
    <location>
        <begin position="1"/>
        <end position="198"/>
    </location>
</feature>
<dbReference type="EMBL" id="ML179130">
    <property type="protein sequence ID" value="THU98768.1"/>
    <property type="molecule type" value="Genomic_DNA"/>
</dbReference>
<organism evidence="19 20">
    <name type="scientific">Dendrothele bispora (strain CBS 962.96)</name>
    <dbReference type="NCBI Taxonomy" id="1314807"/>
    <lineage>
        <taxon>Eukaryota</taxon>
        <taxon>Fungi</taxon>
        <taxon>Dikarya</taxon>
        <taxon>Basidiomycota</taxon>
        <taxon>Agaricomycotina</taxon>
        <taxon>Agaricomycetes</taxon>
        <taxon>Agaricomycetidae</taxon>
        <taxon>Agaricales</taxon>
        <taxon>Agaricales incertae sedis</taxon>
        <taxon>Dendrothele</taxon>
    </lineage>
</organism>
<keyword evidence="7 17" id="KW-0732">Signal</keyword>
<evidence type="ECO:0000256" key="12">
    <source>
        <dbReference type="ARBA" id="ARBA00023136"/>
    </source>
</evidence>
<keyword evidence="20" id="KW-1185">Reference proteome</keyword>
<comment type="subcellular location">
    <subcellularLocation>
        <location evidence="2">Cytoplasmic vesicle membrane</location>
        <topology evidence="2">Single-pass type I membrane protein</topology>
    </subcellularLocation>
    <subcellularLocation>
        <location evidence="3">Golgi apparatus membrane</location>
        <topology evidence="3">Single-pass type I membrane protein</topology>
    </subcellularLocation>
    <subcellularLocation>
        <location evidence="1">Mitochondrion membrane</location>
        <topology evidence="1">Single-pass membrane protein</topology>
    </subcellularLocation>
</comment>
<reference evidence="19 20" key="1">
    <citation type="journal article" date="2019" name="Nat. Ecol. Evol.">
        <title>Megaphylogeny resolves global patterns of mushroom evolution.</title>
        <authorList>
            <person name="Varga T."/>
            <person name="Krizsan K."/>
            <person name="Foldi C."/>
            <person name="Dima B."/>
            <person name="Sanchez-Garcia M."/>
            <person name="Sanchez-Ramirez S."/>
            <person name="Szollosi G.J."/>
            <person name="Szarkandi J.G."/>
            <person name="Papp V."/>
            <person name="Albert L."/>
            <person name="Andreopoulos W."/>
            <person name="Angelini C."/>
            <person name="Antonin V."/>
            <person name="Barry K.W."/>
            <person name="Bougher N.L."/>
            <person name="Buchanan P."/>
            <person name="Buyck B."/>
            <person name="Bense V."/>
            <person name="Catcheside P."/>
            <person name="Chovatia M."/>
            <person name="Cooper J."/>
            <person name="Damon W."/>
            <person name="Desjardin D."/>
            <person name="Finy P."/>
            <person name="Geml J."/>
            <person name="Haridas S."/>
            <person name="Hughes K."/>
            <person name="Justo A."/>
            <person name="Karasinski D."/>
            <person name="Kautmanova I."/>
            <person name="Kiss B."/>
            <person name="Kocsube S."/>
            <person name="Kotiranta H."/>
            <person name="LaButti K.M."/>
            <person name="Lechner B.E."/>
            <person name="Liimatainen K."/>
            <person name="Lipzen A."/>
            <person name="Lukacs Z."/>
            <person name="Mihaltcheva S."/>
            <person name="Morgado L.N."/>
            <person name="Niskanen T."/>
            <person name="Noordeloos M.E."/>
            <person name="Ohm R.A."/>
            <person name="Ortiz-Santana B."/>
            <person name="Ovrebo C."/>
            <person name="Racz N."/>
            <person name="Riley R."/>
            <person name="Savchenko A."/>
            <person name="Shiryaev A."/>
            <person name="Soop K."/>
            <person name="Spirin V."/>
            <person name="Szebenyi C."/>
            <person name="Tomsovsky M."/>
            <person name="Tulloss R.E."/>
            <person name="Uehling J."/>
            <person name="Grigoriev I.V."/>
            <person name="Vagvolgyi C."/>
            <person name="Papp T."/>
            <person name="Martin F.M."/>
            <person name="Miettinen O."/>
            <person name="Hibbett D.S."/>
            <person name="Nagy L.G."/>
        </authorList>
    </citation>
    <scope>NUCLEOTIDE SEQUENCE [LARGE SCALE GENOMIC DNA]</scope>
    <source>
        <strain evidence="19 20">CBS 962.96</strain>
    </source>
</reference>
<evidence type="ECO:0000256" key="7">
    <source>
        <dbReference type="ARBA" id="ARBA00022729"/>
    </source>
</evidence>
<protein>
    <recommendedName>
        <fullName evidence="5">Autophagy-related protein 27</fullName>
    </recommendedName>
</protein>
<keyword evidence="10" id="KW-0333">Golgi apparatus</keyword>
<keyword evidence="12 16" id="KW-0472">Membrane</keyword>
<evidence type="ECO:0000256" key="6">
    <source>
        <dbReference type="ARBA" id="ARBA00022692"/>
    </source>
</evidence>
<dbReference type="PROSITE" id="PS51914">
    <property type="entry name" value="MRH"/>
    <property type="match status" value="1"/>
</dbReference>
<dbReference type="Gene3D" id="2.70.130.10">
    <property type="entry name" value="Mannose-6-phosphate receptor binding domain"/>
    <property type="match status" value="1"/>
</dbReference>
<feature type="transmembrane region" description="Helical" evidence="16">
    <location>
        <begin position="252"/>
        <end position="270"/>
    </location>
</feature>
<keyword evidence="6 16" id="KW-0812">Transmembrane</keyword>
<dbReference type="OrthoDB" id="29460at2759"/>
<proteinExistence type="inferred from homology"/>
<evidence type="ECO:0000256" key="1">
    <source>
        <dbReference type="ARBA" id="ARBA00004304"/>
    </source>
</evidence>
<keyword evidence="14" id="KW-0968">Cytoplasmic vesicle</keyword>
<accession>A0A4S8MA25</accession>
<feature type="chain" id="PRO_5020784405" description="Autophagy-related protein 27" evidence="17">
    <location>
        <begin position="23"/>
        <end position="433"/>
    </location>
</feature>